<dbReference type="Proteomes" id="UP001196301">
    <property type="component" value="Unassembled WGS sequence"/>
</dbReference>
<dbReference type="Pfam" id="PF11738">
    <property type="entry name" value="DUF3298"/>
    <property type="match status" value="1"/>
</dbReference>
<comment type="caution">
    <text evidence="3">The sequence shown here is derived from an EMBL/GenBank/DDBJ whole genome shotgun (WGS) entry which is preliminary data.</text>
</comment>
<gene>
    <name evidence="3" type="ORF">KQI20_04965</name>
</gene>
<protein>
    <submittedName>
        <fullName evidence="3">DUF3298 and DUF4163 domain-containing protein</fullName>
    </submittedName>
</protein>
<name>A0ABS6DVC7_9FIRM</name>
<accession>A0ABS6DVC7</accession>
<keyword evidence="4" id="KW-1185">Reference proteome</keyword>
<organism evidence="3 4">
    <name type="scientific">Intestinibacter bartlettii</name>
    <dbReference type="NCBI Taxonomy" id="261299"/>
    <lineage>
        <taxon>Bacteria</taxon>
        <taxon>Bacillati</taxon>
        <taxon>Bacillota</taxon>
        <taxon>Clostridia</taxon>
        <taxon>Peptostreptococcales</taxon>
        <taxon>Peptostreptococcaceae</taxon>
        <taxon>Intestinibacter</taxon>
    </lineage>
</organism>
<feature type="domain" description="DUF3298" evidence="1">
    <location>
        <begin position="150"/>
        <end position="222"/>
    </location>
</feature>
<evidence type="ECO:0000313" key="3">
    <source>
        <dbReference type="EMBL" id="MBU5335783.1"/>
    </source>
</evidence>
<sequence>MQLIIMNQISPNFTGCIYNLLYIQYNEIFGREEYFYFDLAYPVFFNVKNGYFQVDKQILNTLNETVYSNVDTFRNSLYEEMAQYNKTAAQNALPKRVYQVNTTYDITFSKNHVLSFVLNLDSISDNYGPLYEDVYHFNIDLLTGNTLTLKDLFNEGVDYIQLLSDFVNNEITKTPTLFYEGTVVEIPDSQAFYITDKGIVLFFEIDEIASQSAGVPKFLVSFEEFGQYINPRFYCNPQNILRRKKRR</sequence>
<dbReference type="InterPro" id="IPR025303">
    <property type="entry name" value="PdaC"/>
</dbReference>
<evidence type="ECO:0000313" key="4">
    <source>
        <dbReference type="Proteomes" id="UP001196301"/>
    </source>
</evidence>
<dbReference type="Pfam" id="PF13739">
    <property type="entry name" value="PdaC"/>
    <property type="match status" value="1"/>
</dbReference>
<proteinExistence type="predicted"/>
<dbReference type="InterPro" id="IPR021729">
    <property type="entry name" value="DUF3298"/>
</dbReference>
<dbReference type="EMBL" id="JAHLOQ010000009">
    <property type="protein sequence ID" value="MBU5335783.1"/>
    <property type="molecule type" value="Genomic_DNA"/>
</dbReference>
<dbReference type="RefSeq" id="WP_216568922.1">
    <property type="nucleotide sequence ID" value="NZ_JAHLOQ010000009.1"/>
</dbReference>
<feature type="domain" description="Deacetylase PdaC" evidence="2">
    <location>
        <begin position="32"/>
        <end position="119"/>
    </location>
</feature>
<reference evidence="3 4" key="1">
    <citation type="submission" date="2021-06" db="EMBL/GenBank/DDBJ databases">
        <authorList>
            <person name="Sun Q."/>
            <person name="Li D."/>
        </authorList>
    </citation>
    <scope>NUCLEOTIDE SEQUENCE [LARGE SCALE GENOMIC DNA]</scope>
    <source>
        <strain evidence="3 4">N19</strain>
    </source>
</reference>
<evidence type="ECO:0000259" key="2">
    <source>
        <dbReference type="Pfam" id="PF13739"/>
    </source>
</evidence>
<evidence type="ECO:0000259" key="1">
    <source>
        <dbReference type="Pfam" id="PF11738"/>
    </source>
</evidence>